<reference evidence="2 3" key="1">
    <citation type="journal article" date="2013" name="Genome Announc.">
        <title>Draft Genome Sequence of Desulfotignum phosphitoxidans DSM 13687 Strain FiPS-3.</title>
        <authorList>
            <person name="Poehlein A."/>
            <person name="Daniel R."/>
            <person name="Simeonova D.D."/>
        </authorList>
    </citation>
    <scope>NUCLEOTIDE SEQUENCE [LARGE SCALE GENOMIC DNA]</scope>
    <source>
        <strain evidence="2 3">DSM 13687</strain>
    </source>
</reference>
<proteinExistence type="predicted"/>
<dbReference type="EMBL" id="APJX01000002">
    <property type="protein sequence ID" value="EMS80399.1"/>
    <property type="molecule type" value="Genomic_DNA"/>
</dbReference>
<protein>
    <recommendedName>
        <fullName evidence="4">Cytochrome c family protein</fullName>
    </recommendedName>
</protein>
<keyword evidence="1" id="KW-0732">Signal</keyword>
<feature type="chain" id="PRO_5004487060" description="Cytochrome c family protein" evidence="1">
    <location>
        <begin position="25"/>
        <end position="116"/>
    </location>
</feature>
<evidence type="ECO:0000313" key="2">
    <source>
        <dbReference type="EMBL" id="EMS80399.1"/>
    </source>
</evidence>
<dbReference type="PATRIC" id="fig|1286635.3.peg.1056"/>
<dbReference type="AlphaFoldDB" id="S0G4A7"/>
<evidence type="ECO:0000313" key="3">
    <source>
        <dbReference type="Proteomes" id="UP000014216"/>
    </source>
</evidence>
<organism evidence="2 3">
    <name type="scientific">Desulfotignum phosphitoxidans DSM 13687</name>
    <dbReference type="NCBI Taxonomy" id="1286635"/>
    <lineage>
        <taxon>Bacteria</taxon>
        <taxon>Pseudomonadati</taxon>
        <taxon>Thermodesulfobacteriota</taxon>
        <taxon>Desulfobacteria</taxon>
        <taxon>Desulfobacterales</taxon>
        <taxon>Desulfobacteraceae</taxon>
        <taxon>Desulfotignum</taxon>
    </lineage>
</organism>
<dbReference type="RefSeq" id="WP_006964640.1">
    <property type="nucleotide sequence ID" value="NZ_APJX01000002.1"/>
</dbReference>
<sequence>MLKKIIILFTLALFTLGSVSAVFADDGPDGNKRKGKYTYRKLIKACHERGEVESVTPTVSPADKKMAEWKTIFESENFTAFGCQPEWDAASDADILDIYSYFYSSAADSPTPATCK</sequence>
<accession>S0G4A7</accession>
<evidence type="ECO:0000256" key="1">
    <source>
        <dbReference type="SAM" id="SignalP"/>
    </source>
</evidence>
<name>S0G4A7_9BACT</name>
<gene>
    <name evidence="2" type="ORF">Dpo_2c00870</name>
</gene>
<dbReference type="OrthoDB" id="5405625at2"/>
<feature type="signal peptide" evidence="1">
    <location>
        <begin position="1"/>
        <end position="24"/>
    </location>
</feature>
<comment type="caution">
    <text evidence="2">The sequence shown here is derived from an EMBL/GenBank/DDBJ whole genome shotgun (WGS) entry which is preliminary data.</text>
</comment>
<keyword evidence="3" id="KW-1185">Reference proteome</keyword>
<evidence type="ECO:0008006" key="4">
    <source>
        <dbReference type="Google" id="ProtNLM"/>
    </source>
</evidence>
<dbReference type="Proteomes" id="UP000014216">
    <property type="component" value="Unassembled WGS sequence"/>
</dbReference>